<evidence type="ECO:0000256" key="4">
    <source>
        <dbReference type="ARBA" id="ARBA00023002"/>
    </source>
</evidence>
<evidence type="ECO:0000259" key="8">
    <source>
        <dbReference type="Pfam" id="PF08240"/>
    </source>
</evidence>
<dbReference type="OrthoDB" id="417550at2759"/>
<dbReference type="GO" id="GO:0008270">
    <property type="term" value="F:zinc ion binding"/>
    <property type="evidence" value="ECO:0007669"/>
    <property type="project" value="InterPro"/>
</dbReference>
<dbReference type="SUPFAM" id="SSF51735">
    <property type="entry name" value="NAD(P)-binding Rossmann-fold domains"/>
    <property type="match status" value="1"/>
</dbReference>
<keyword evidence="5" id="KW-0520">NAD</keyword>
<dbReference type="GO" id="GO:0051903">
    <property type="term" value="F:S-(hydroxymethyl)glutathione dehydrogenase [NAD(P)+] activity"/>
    <property type="evidence" value="ECO:0007669"/>
    <property type="project" value="TreeGrafter"/>
</dbReference>
<feature type="domain" description="Alcohol dehydrogenase-like N-terminal" evidence="8">
    <location>
        <begin position="34"/>
        <end position="162"/>
    </location>
</feature>
<evidence type="ECO:0000256" key="1">
    <source>
        <dbReference type="ARBA" id="ARBA00001947"/>
    </source>
</evidence>
<dbReference type="Gene3D" id="3.40.50.720">
    <property type="entry name" value="NAD(P)-binding Rossmann-like Domain"/>
    <property type="match status" value="1"/>
</dbReference>
<dbReference type="SUPFAM" id="SSF50129">
    <property type="entry name" value="GroES-like"/>
    <property type="match status" value="2"/>
</dbReference>
<dbReference type="InterPro" id="IPR013149">
    <property type="entry name" value="ADH-like_C"/>
</dbReference>
<dbReference type="Gene3D" id="3.90.180.10">
    <property type="entry name" value="Medium-chain alcohol dehydrogenases, catalytic domain"/>
    <property type="match status" value="1"/>
</dbReference>
<dbReference type="FunFam" id="3.40.50.720:FF:000003">
    <property type="entry name" value="S-(hydroxymethyl)glutathione dehydrogenase"/>
    <property type="match status" value="1"/>
</dbReference>
<gene>
    <name evidence="9" type="ORF">MENT_LOCUS10972</name>
</gene>
<evidence type="ECO:0000256" key="3">
    <source>
        <dbReference type="ARBA" id="ARBA00022833"/>
    </source>
</evidence>
<sequence length="382" mass="41522">MSTKNKIIKCKAAIAWEANKPLSIEEIEVSPPQKGEVRIKICYSAICHSDIYALEGDKINYPVILGHEGAGIVESVGEGVRDVVAGDYVIPSPLPQCRKCKICLNPNGNICEEFTFGNIRSEIMDDGKTRFNCKGKQIFHFVGLSTFSEYAVVREAAVCKINPKAPLDKVCLIGCGVTTGYGAPFNSCNVTKGSTVGVWGMGAIGLSIVLGCKAKGAEKIVGIDCNEERLKNAEKFGITDSLNPKNLNGDSKTFVDYIKKKYEGGFDFTFEATGNTKAMKEAIDCSKISIGQTCLIGVTDGDVCINATELVCFGRTIRGCVVGGYKTRDAMPMLVEKYLKGELPLEKFIDWRFPLIQINEGIEHLKNSRGIRSVITLAGDNK</sequence>
<feature type="domain" description="Alcohol dehydrogenase-like C-terminal" evidence="7">
    <location>
        <begin position="203"/>
        <end position="334"/>
    </location>
</feature>
<dbReference type="GO" id="GO:0046294">
    <property type="term" value="P:formaldehyde catabolic process"/>
    <property type="evidence" value="ECO:0007669"/>
    <property type="project" value="TreeGrafter"/>
</dbReference>
<dbReference type="PANTHER" id="PTHR43880:SF12">
    <property type="entry name" value="ALCOHOL DEHYDROGENASE CLASS-3"/>
    <property type="match status" value="1"/>
</dbReference>
<dbReference type="InterPro" id="IPR002328">
    <property type="entry name" value="ADH_Zn_CS"/>
</dbReference>
<comment type="caution">
    <text evidence="9">The sequence shown here is derived from an EMBL/GenBank/DDBJ whole genome shotgun (WGS) entry which is preliminary data.</text>
</comment>
<dbReference type="GO" id="GO:0005829">
    <property type="term" value="C:cytosol"/>
    <property type="evidence" value="ECO:0007669"/>
    <property type="project" value="TreeGrafter"/>
</dbReference>
<evidence type="ECO:0000259" key="7">
    <source>
        <dbReference type="Pfam" id="PF00107"/>
    </source>
</evidence>
<dbReference type="InterPro" id="IPR036291">
    <property type="entry name" value="NAD(P)-bd_dom_sf"/>
</dbReference>
<dbReference type="FunFam" id="3.90.180.10:FF:000067">
    <property type="entry name" value="alcohol dehydrogenase 1-like isoform X1"/>
    <property type="match status" value="1"/>
</dbReference>
<dbReference type="Pfam" id="PF08240">
    <property type="entry name" value="ADH_N"/>
    <property type="match status" value="1"/>
</dbReference>
<dbReference type="InterPro" id="IPR011032">
    <property type="entry name" value="GroES-like_sf"/>
</dbReference>
<name>A0A6V7UBV7_MELEN</name>
<keyword evidence="2 6" id="KW-0479">Metal-binding</keyword>
<accession>A0A6V7UBV7</accession>
<evidence type="ECO:0000256" key="2">
    <source>
        <dbReference type="ARBA" id="ARBA00022723"/>
    </source>
</evidence>
<dbReference type="PROSITE" id="PS00059">
    <property type="entry name" value="ADH_ZINC"/>
    <property type="match status" value="1"/>
</dbReference>
<comment type="cofactor">
    <cofactor evidence="1 6">
        <name>Zn(2+)</name>
        <dbReference type="ChEBI" id="CHEBI:29105"/>
    </cofactor>
</comment>
<evidence type="ECO:0000313" key="9">
    <source>
        <dbReference type="EMBL" id="CAD2153026.1"/>
    </source>
</evidence>
<dbReference type="PANTHER" id="PTHR43880">
    <property type="entry name" value="ALCOHOL DEHYDROGENASE"/>
    <property type="match status" value="1"/>
</dbReference>
<reference evidence="9 10" key="1">
    <citation type="submission" date="2020-08" db="EMBL/GenBank/DDBJ databases">
        <authorList>
            <person name="Koutsovoulos G."/>
            <person name="Danchin GJ E."/>
        </authorList>
    </citation>
    <scope>NUCLEOTIDE SEQUENCE [LARGE SCALE GENOMIC DNA]</scope>
</reference>
<organism evidence="9 10">
    <name type="scientific">Meloidogyne enterolobii</name>
    <name type="common">Root-knot nematode worm</name>
    <name type="synonym">Meloidogyne mayaguensis</name>
    <dbReference type="NCBI Taxonomy" id="390850"/>
    <lineage>
        <taxon>Eukaryota</taxon>
        <taxon>Metazoa</taxon>
        <taxon>Ecdysozoa</taxon>
        <taxon>Nematoda</taxon>
        <taxon>Chromadorea</taxon>
        <taxon>Rhabditida</taxon>
        <taxon>Tylenchina</taxon>
        <taxon>Tylenchomorpha</taxon>
        <taxon>Tylenchoidea</taxon>
        <taxon>Meloidogynidae</taxon>
        <taxon>Meloidogyninae</taxon>
        <taxon>Meloidogyne</taxon>
    </lineage>
</organism>
<proteinExistence type="inferred from homology"/>
<comment type="similarity">
    <text evidence="6">Belongs to the zinc-containing alcohol dehydrogenase family.</text>
</comment>
<protein>
    <submittedName>
        <fullName evidence="9">Uncharacterized protein</fullName>
    </submittedName>
</protein>
<dbReference type="Pfam" id="PF00107">
    <property type="entry name" value="ADH_zinc_N"/>
    <property type="match status" value="1"/>
</dbReference>
<dbReference type="Proteomes" id="UP000580250">
    <property type="component" value="Unassembled WGS sequence"/>
</dbReference>
<keyword evidence="3 6" id="KW-0862">Zinc</keyword>
<evidence type="ECO:0000256" key="5">
    <source>
        <dbReference type="ARBA" id="ARBA00023027"/>
    </source>
</evidence>
<dbReference type="AlphaFoldDB" id="A0A6V7UBV7"/>
<evidence type="ECO:0000256" key="6">
    <source>
        <dbReference type="RuleBase" id="RU361277"/>
    </source>
</evidence>
<dbReference type="InterPro" id="IPR013154">
    <property type="entry name" value="ADH-like_N"/>
</dbReference>
<evidence type="ECO:0000313" key="10">
    <source>
        <dbReference type="Proteomes" id="UP000580250"/>
    </source>
</evidence>
<dbReference type="EMBL" id="CAJEWN010000052">
    <property type="protein sequence ID" value="CAD2153026.1"/>
    <property type="molecule type" value="Genomic_DNA"/>
</dbReference>
<keyword evidence="4" id="KW-0560">Oxidoreductase</keyword>